<sequence length="117" mass="13370">MRALRYQERKRSVQRDECRFVLTIDLFLCLPLFVALTSPAQAPVKREIVNSESVGKDKAVVCVSPRERSDKVHTHSRTLAYRPPPLIHTPFVFTCKSSRPHKYALAPPQTLLNNLSQ</sequence>
<keyword evidence="1" id="KW-0472">Membrane</keyword>
<dbReference type="Proteomes" id="UP001479290">
    <property type="component" value="Unassembled WGS sequence"/>
</dbReference>
<dbReference type="AlphaFoldDB" id="A0AAW2A8W2"/>
<evidence type="ECO:0000313" key="2">
    <source>
        <dbReference type="EMBL" id="KAK9969810.1"/>
    </source>
</evidence>
<gene>
    <name evidence="2" type="ORF">ABG768_027957</name>
</gene>
<organism evidence="2 3">
    <name type="scientific">Culter alburnus</name>
    <name type="common">Topmouth culter</name>
    <dbReference type="NCBI Taxonomy" id="194366"/>
    <lineage>
        <taxon>Eukaryota</taxon>
        <taxon>Metazoa</taxon>
        <taxon>Chordata</taxon>
        <taxon>Craniata</taxon>
        <taxon>Vertebrata</taxon>
        <taxon>Euteleostomi</taxon>
        <taxon>Actinopterygii</taxon>
        <taxon>Neopterygii</taxon>
        <taxon>Teleostei</taxon>
        <taxon>Ostariophysi</taxon>
        <taxon>Cypriniformes</taxon>
        <taxon>Xenocyprididae</taxon>
        <taxon>Xenocypridinae</taxon>
        <taxon>Culter</taxon>
    </lineage>
</organism>
<proteinExistence type="predicted"/>
<keyword evidence="1" id="KW-1133">Transmembrane helix</keyword>
<name>A0AAW2A8W2_CULAL</name>
<dbReference type="EMBL" id="JAWDJR010000009">
    <property type="protein sequence ID" value="KAK9969810.1"/>
    <property type="molecule type" value="Genomic_DNA"/>
</dbReference>
<feature type="transmembrane region" description="Helical" evidence="1">
    <location>
        <begin position="20"/>
        <end position="40"/>
    </location>
</feature>
<protein>
    <submittedName>
        <fullName evidence="2">Uncharacterized protein</fullName>
    </submittedName>
</protein>
<accession>A0AAW2A8W2</accession>
<keyword evidence="3" id="KW-1185">Reference proteome</keyword>
<reference evidence="2 3" key="1">
    <citation type="submission" date="2024-05" db="EMBL/GenBank/DDBJ databases">
        <title>A high-quality chromosomal-level genome assembly of Topmouth culter (Culter alburnus).</title>
        <authorList>
            <person name="Zhao H."/>
        </authorList>
    </citation>
    <scope>NUCLEOTIDE SEQUENCE [LARGE SCALE GENOMIC DNA]</scope>
    <source>
        <strain evidence="2">CATC2023</strain>
        <tissue evidence="2">Muscle</tissue>
    </source>
</reference>
<comment type="caution">
    <text evidence="2">The sequence shown here is derived from an EMBL/GenBank/DDBJ whole genome shotgun (WGS) entry which is preliminary data.</text>
</comment>
<keyword evidence="1" id="KW-0812">Transmembrane</keyword>
<evidence type="ECO:0000256" key="1">
    <source>
        <dbReference type="SAM" id="Phobius"/>
    </source>
</evidence>
<evidence type="ECO:0000313" key="3">
    <source>
        <dbReference type="Proteomes" id="UP001479290"/>
    </source>
</evidence>